<name>A0A3N7G3D3_POPTR</name>
<dbReference type="InParanoid" id="A0A3N7G3D3"/>
<dbReference type="AlphaFoldDB" id="A0A3N7G3D3"/>
<organism evidence="1">
    <name type="scientific">Populus trichocarpa</name>
    <name type="common">Western balsam poplar</name>
    <name type="synonym">Populus balsamifera subsp. trichocarpa</name>
    <dbReference type="NCBI Taxonomy" id="3694"/>
    <lineage>
        <taxon>Eukaryota</taxon>
        <taxon>Viridiplantae</taxon>
        <taxon>Streptophyta</taxon>
        <taxon>Embryophyta</taxon>
        <taxon>Tracheophyta</taxon>
        <taxon>Spermatophyta</taxon>
        <taxon>Magnoliopsida</taxon>
        <taxon>eudicotyledons</taxon>
        <taxon>Gunneridae</taxon>
        <taxon>Pentapetalae</taxon>
        <taxon>rosids</taxon>
        <taxon>fabids</taxon>
        <taxon>Malpighiales</taxon>
        <taxon>Salicaceae</taxon>
        <taxon>Saliceae</taxon>
        <taxon>Populus</taxon>
    </lineage>
</organism>
<reference evidence="1" key="1">
    <citation type="journal article" date="2006" name="Science">
        <title>The genome of black cottonwood, Populus trichocarpa (Torr. &amp; Gray).</title>
        <authorList>
            <person name="Tuskan G.A."/>
            <person name="Difazio S."/>
            <person name="Jansson S."/>
            <person name="Bohlmann J."/>
            <person name="Grigoriev I."/>
            <person name="Hellsten U."/>
            <person name="Putnam N."/>
            <person name="Ralph S."/>
            <person name="Rombauts S."/>
            <person name="Salamov A."/>
            <person name="Schein J."/>
            <person name="Sterck L."/>
            <person name="Aerts A."/>
            <person name="Bhalerao R.R."/>
            <person name="Bhalerao R.P."/>
            <person name="Blaudez D."/>
            <person name="Boerjan W."/>
            <person name="Brun A."/>
            <person name="Brunner A."/>
            <person name="Busov V."/>
            <person name="Campbell M."/>
            <person name="Carlson J."/>
            <person name="Chalot M."/>
            <person name="Chapman J."/>
            <person name="Chen G.L."/>
            <person name="Cooper D."/>
            <person name="Coutinho P.M."/>
            <person name="Couturier J."/>
            <person name="Covert S."/>
            <person name="Cronk Q."/>
            <person name="Cunningham R."/>
            <person name="Davis J."/>
            <person name="Degroeve S."/>
            <person name="Dejardin A."/>
            <person name="Depamphilis C."/>
            <person name="Detter J."/>
            <person name="Dirks B."/>
            <person name="Dubchak I."/>
            <person name="Duplessis S."/>
            <person name="Ehlting J."/>
            <person name="Ellis B."/>
            <person name="Gendler K."/>
            <person name="Goodstein D."/>
            <person name="Gribskov M."/>
            <person name="Grimwood J."/>
            <person name="Groover A."/>
            <person name="Gunter L."/>
            <person name="Hamberger B."/>
            <person name="Heinze B."/>
            <person name="Helariutta Y."/>
            <person name="Henrissat B."/>
            <person name="Holligan D."/>
            <person name="Holt R."/>
            <person name="Huang W."/>
            <person name="Islam-Faridi N."/>
            <person name="Jones S."/>
            <person name="Jones-Rhoades M."/>
            <person name="Jorgensen R."/>
            <person name="Joshi C."/>
            <person name="Kangasjarvi J."/>
            <person name="Karlsson J."/>
            <person name="Kelleher C."/>
            <person name="Kirkpatrick R."/>
            <person name="Kirst M."/>
            <person name="Kohler A."/>
            <person name="Kalluri U."/>
            <person name="Larimer F."/>
            <person name="Leebens-Mack J."/>
            <person name="Leple J.C."/>
            <person name="Locascio P."/>
            <person name="Lou Y."/>
            <person name="Lucas S."/>
            <person name="Martin F."/>
            <person name="Montanini B."/>
            <person name="Napoli C."/>
            <person name="Nelson D.R."/>
            <person name="Nelson C."/>
            <person name="Nieminen K."/>
            <person name="Nilsson O."/>
            <person name="Pereda V."/>
            <person name="Peter G."/>
            <person name="Philippe R."/>
            <person name="Pilate G."/>
            <person name="Poliakov A."/>
            <person name="Razumovskaya J."/>
            <person name="Richardson P."/>
            <person name="Rinaldi C."/>
            <person name="Ritland K."/>
            <person name="Rouze P."/>
            <person name="Ryaboy D."/>
            <person name="Schmutz J."/>
            <person name="Schrader J."/>
            <person name="Segerman B."/>
            <person name="Shin H."/>
            <person name="Siddiqui A."/>
            <person name="Sterky F."/>
            <person name="Terry A."/>
            <person name="Tsai C.J."/>
            <person name="Uberbacher E."/>
            <person name="Unneberg P."/>
            <person name="Vahala J."/>
            <person name="Wall K."/>
            <person name="Wessler S."/>
            <person name="Yang G."/>
            <person name="Yin T."/>
            <person name="Douglas C."/>
            <person name="Marra M."/>
            <person name="Sandberg G."/>
            <person name="Van de Peer Y."/>
            <person name="Rokhsar D."/>
        </authorList>
    </citation>
    <scope>NUCLEOTIDE SEQUENCE [LARGE SCALE GENOMIC DNA]</scope>
    <source>
        <strain evidence="1">Nisqually-1</strain>
    </source>
</reference>
<protein>
    <submittedName>
        <fullName evidence="1">Uncharacterized protein</fullName>
    </submittedName>
</protein>
<accession>A0A3N7G3D3</accession>
<dbReference type="EMBL" id="KZ623349">
    <property type="protein sequence ID" value="RQO93251.1"/>
    <property type="molecule type" value="Genomic_DNA"/>
</dbReference>
<proteinExistence type="predicted"/>
<reference evidence="1" key="2">
    <citation type="submission" date="2017-07" db="EMBL/GenBank/DDBJ databases">
        <title>WGS assembly of Populus trichocarpa.</title>
        <authorList>
            <person name="Tuskan G."/>
            <person name="Difazio S."/>
            <person name="Jansson S."/>
            <person name="Bohlmann J."/>
            <person name="Grigoriev I."/>
            <person name="Hellsten U."/>
            <person name="Putnam N."/>
            <person name="Ralph S."/>
            <person name="Rombauts S."/>
            <person name="Salamov A."/>
            <person name="Schein J."/>
            <person name="Sterck L."/>
            <person name="Aerts A."/>
            <person name="Bhalerao R."/>
            <person name="Bhalerao R."/>
            <person name="Blaudez D."/>
            <person name="Boerjan W."/>
            <person name="Brun A."/>
            <person name="Brunner A."/>
            <person name="Busov V."/>
            <person name="Campbell M."/>
            <person name="Carlson J."/>
            <person name="Chalot M."/>
            <person name="Chapman J."/>
            <person name="Chen G."/>
            <person name="Cooper D."/>
            <person name="Coutinho P."/>
            <person name="Couturier J."/>
            <person name="Covert S."/>
            <person name="Cronk Q."/>
            <person name="Cunningham R."/>
            <person name="Davis J."/>
            <person name="Degroeve S."/>
            <person name="Dejardin A."/>
            <person name="Depamphilis C."/>
            <person name="Detter J."/>
            <person name="Dirks B."/>
            <person name="Dubchak I."/>
            <person name="Duplessis S."/>
            <person name="Ehlting J."/>
            <person name="Ellis B."/>
            <person name="Gendler K."/>
            <person name="Goodstein D."/>
            <person name="Gribskov M."/>
            <person name="Grimwood J."/>
            <person name="Groover A."/>
            <person name="Gunter L."/>
            <person name="Hamberger B."/>
            <person name="Heinze B."/>
            <person name="Helariutta Y."/>
            <person name="Henrissat B."/>
            <person name="Holligan D."/>
            <person name="Holt R."/>
            <person name="Huang W."/>
            <person name="Islam-Faridi N."/>
            <person name="Jones S."/>
            <person name="Jones-Rhoades M."/>
            <person name="Jorgensen R."/>
            <person name="Joshi C."/>
            <person name="Kangasjarvi J."/>
            <person name="Karlsson J."/>
            <person name="Kelleher C."/>
            <person name="Kirkpatrick R."/>
            <person name="Kirst M."/>
            <person name="Kohler A."/>
            <person name="Kalluri U."/>
            <person name="Larimer F."/>
            <person name="Leebens-Mack J."/>
            <person name="Leple J."/>
            <person name="Locascio P."/>
            <person name="Lou Y."/>
            <person name="Lucas S."/>
            <person name="Martin F."/>
            <person name="Montanini B."/>
            <person name="Napoli C."/>
            <person name="Nelson D."/>
            <person name="Nelson C."/>
            <person name="Nieminen K."/>
            <person name="Nilsson O."/>
            <person name="Pereda V."/>
            <person name="Peter G."/>
            <person name="Philippe R."/>
            <person name="Pilate G."/>
            <person name="Poliakov A."/>
            <person name="Razumovskaya J."/>
            <person name="Richardson P."/>
            <person name="Rinaldi C."/>
            <person name="Ritland K."/>
            <person name="Rouze P."/>
            <person name="Ryaboy D."/>
            <person name="Schmutz J."/>
            <person name="Schrader J."/>
            <person name="Segerman B."/>
            <person name="Shin H."/>
            <person name="Siddiqui A."/>
            <person name="Sterky F."/>
            <person name="Terry A."/>
            <person name="Tsai C."/>
            <person name="Uberbacher E."/>
            <person name="Unneberg P."/>
            <person name="Vahala J."/>
            <person name="Wall K."/>
            <person name="Wessler S."/>
            <person name="Yang G."/>
            <person name="Yin T."/>
            <person name="Douglas C."/>
            <person name="Marra M."/>
            <person name="Sandberg G."/>
            <person name="Van De Peer Y."/>
            <person name="Rokhsar D."/>
        </authorList>
    </citation>
    <scope>NUCLEOTIDE SEQUENCE</scope>
    <source>
        <strain evidence="1">Nisqually-1</strain>
    </source>
</reference>
<sequence length="50" mass="5631">MNVVICRMSIGNLHNWWPPLGPAEVLINGCKTLPPNLNKKICLTCHVNYN</sequence>
<evidence type="ECO:0000313" key="1">
    <source>
        <dbReference type="EMBL" id="RQO93251.1"/>
    </source>
</evidence>
<gene>
    <name evidence="1" type="ORF">POPTR_T029250</name>
</gene>